<dbReference type="EMBL" id="FUKW01000111">
    <property type="protein sequence ID" value="SJN39340.1"/>
    <property type="molecule type" value="Genomic_DNA"/>
</dbReference>
<reference evidence="2 3" key="1">
    <citation type="submission" date="2017-02" db="EMBL/GenBank/DDBJ databases">
        <authorList>
            <person name="Peterson S.W."/>
        </authorList>
    </citation>
    <scope>NUCLEOTIDE SEQUENCE [LARGE SCALE GENOMIC DNA]</scope>
    <source>
        <strain evidence="2 3">42ea</strain>
    </source>
</reference>
<proteinExistence type="predicted"/>
<dbReference type="Proteomes" id="UP000195611">
    <property type="component" value="Unassembled WGS sequence"/>
</dbReference>
<evidence type="ECO:0000313" key="3">
    <source>
        <dbReference type="Proteomes" id="UP000195611"/>
    </source>
</evidence>
<evidence type="ECO:0008006" key="4">
    <source>
        <dbReference type="Google" id="ProtNLM"/>
    </source>
</evidence>
<dbReference type="RefSeq" id="WP_087059142.1">
    <property type="nucleotide sequence ID" value="NZ_FUKW01000111.1"/>
</dbReference>
<accession>A0A1R4K4P7</accession>
<organism evidence="2 3">
    <name type="scientific">Marinilactibacillus psychrotolerans 42ea</name>
    <dbReference type="NCBI Taxonomy" id="1255609"/>
    <lineage>
        <taxon>Bacteria</taxon>
        <taxon>Bacillati</taxon>
        <taxon>Bacillota</taxon>
        <taxon>Bacilli</taxon>
        <taxon>Lactobacillales</taxon>
        <taxon>Carnobacteriaceae</taxon>
        <taxon>Marinilactibacillus</taxon>
    </lineage>
</organism>
<evidence type="ECO:0000313" key="2">
    <source>
        <dbReference type="EMBL" id="SJN39340.1"/>
    </source>
</evidence>
<keyword evidence="1" id="KW-0472">Membrane</keyword>
<keyword evidence="1" id="KW-0812">Transmembrane</keyword>
<dbReference type="Pfam" id="PF19388">
    <property type="entry name" value="DUF5963"/>
    <property type="match status" value="1"/>
</dbReference>
<feature type="transmembrane region" description="Helical" evidence="1">
    <location>
        <begin position="74"/>
        <end position="95"/>
    </location>
</feature>
<protein>
    <recommendedName>
        <fullName evidence="4">Protein LlsX</fullName>
    </recommendedName>
</protein>
<dbReference type="NCBIfam" id="NF033904">
    <property type="entry name" value="LlsX_fam"/>
    <property type="match status" value="1"/>
</dbReference>
<gene>
    <name evidence="2" type="ORF">FM115_08170</name>
</gene>
<feature type="transmembrane region" description="Helical" evidence="1">
    <location>
        <begin position="12"/>
        <end position="35"/>
    </location>
</feature>
<sequence>MKKKLTNPSTRIIASIILGIVIGVLVCFIAIRFGYSHIKSTDLMEYNVNLIGLNIFNIQREGAEYIGTPNNSNMMFIGLAFSMVLAIVTETIVAFKNRKKVESK</sequence>
<keyword evidence="1" id="KW-1133">Transmembrane helix</keyword>
<name>A0A1R4K4P7_9LACT</name>
<evidence type="ECO:0000256" key="1">
    <source>
        <dbReference type="SAM" id="Phobius"/>
    </source>
</evidence>
<dbReference type="AlphaFoldDB" id="A0A1R4K4P7"/>
<dbReference type="InterPro" id="IPR046007">
    <property type="entry name" value="DUF5963"/>
</dbReference>